<sequence length="51" mass="6103">MPERILTRPERLRARWLTGPVAHFTAGVTDWAVLVWTFARDRRRARRDDRA</sequence>
<dbReference type="RefSeq" id="WP_254569097.1">
    <property type="nucleotide sequence ID" value="NZ_CP098502.1"/>
</dbReference>
<dbReference type="Proteomes" id="UP001056035">
    <property type="component" value="Chromosome"/>
</dbReference>
<keyword evidence="3" id="KW-1185">Reference proteome</keyword>
<proteinExistence type="predicted"/>
<feature type="transmembrane region" description="Helical" evidence="1">
    <location>
        <begin position="20"/>
        <end position="39"/>
    </location>
</feature>
<gene>
    <name evidence="2" type="ORF">NBH00_13405</name>
</gene>
<keyword evidence="1" id="KW-0472">Membrane</keyword>
<evidence type="ECO:0000256" key="1">
    <source>
        <dbReference type="SAM" id="Phobius"/>
    </source>
</evidence>
<name>A0ABY5DLL3_9ACTN</name>
<keyword evidence="1" id="KW-1133">Transmembrane helix</keyword>
<keyword evidence="1" id="KW-0812">Transmembrane</keyword>
<reference evidence="2 3" key="1">
    <citation type="submission" date="2022-06" db="EMBL/GenBank/DDBJ databases">
        <title>Paraconexibacter antarcticus.</title>
        <authorList>
            <person name="Kim C.S."/>
        </authorList>
    </citation>
    <scope>NUCLEOTIDE SEQUENCE [LARGE SCALE GENOMIC DNA]</scope>
    <source>
        <strain evidence="2 3">02-257</strain>
    </source>
</reference>
<dbReference type="EMBL" id="CP098502">
    <property type="protein sequence ID" value="UTI62359.1"/>
    <property type="molecule type" value="Genomic_DNA"/>
</dbReference>
<accession>A0ABY5DLL3</accession>
<evidence type="ECO:0000313" key="3">
    <source>
        <dbReference type="Proteomes" id="UP001056035"/>
    </source>
</evidence>
<evidence type="ECO:0000313" key="2">
    <source>
        <dbReference type="EMBL" id="UTI62359.1"/>
    </source>
</evidence>
<protein>
    <submittedName>
        <fullName evidence="2">Uncharacterized protein</fullName>
    </submittedName>
</protein>
<organism evidence="2 3">
    <name type="scientific">Paraconexibacter antarcticus</name>
    <dbReference type="NCBI Taxonomy" id="2949664"/>
    <lineage>
        <taxon>Bacteria</taxon>
        <taxon>Bacillati</taxon>
        <taxon>Actinomycetota</taxon>
        <taxon>Thermoleophilia</taxon>
        <taxon>Solirubrobacterales</taxon>
        <taxon>Paraconexibacteraceae</taxon>
        <taxon>Paraconexibacter</taxon>
    </lineage>
</organism>